<evidence type="ECO:0000313" key="3">
    <source>
        <dbReference type="Proteomes" id="UP000009027"/>
    </source>
</evidence>
<sequence length="363" mass="37077">MRLCILCVPAAVAAALAQRRGSEAGDPPGLGIGEGNNKAKDTLCGFGGKLEAAALAAEAVTAQLAAGARSAARHSAVLEAARALAPRQAGEDSEARGSGAPLVERLERALLTKARLAEAHSDAADATSALARAAQEVRTLLGVMGSFVDKSEGTTQSCLAKDGALATAYAGDQNVATHLAKVCTKVFGREMAKRSATKMAPEDITQALGALAQKEGDSHPENGTCIAYESSADAGDCASNGGGRTTKTQVARLVGDASDASECPLLVKAAASKYGLAIKQHKNAQGTLHIGTFIMATARASAKSTLTLDTEKTLNAKEGWTLKEILAKLTKAADTLGVTGDNDTCKGSNAEVCTENDKSIELE</sequence>
<gene>
    <name evidence="2" type="ORF">TvY486_0041680</name>
</gene>
<proteinExistence type="predicted"/>
<name>F9WUL2_TRYVY</name>
<reference evidence="2 3" key="1">
    <citation type="journal article" date="2012" name="Proc. Natl. Acad. Sci. U.S.A.">
        <title>Antigenic diversity is generated by distinct evolutionary mechanisms in African trypanosome species.</title>
        <authorList>
            <person name="Jackson A.P."/>
            <person name="Berry A."/>
            <person name="Aslett M."/>
            <person name="Allison H.C."/>
            <person name="Burton P."/>
            <person name="Vavrova-Anderson J."/>
            <person name="Brown R."/>
            <person name="Browne H."/>
            <person name="Corton N."/>
            <person name="Hauser H."/>
            <person name="Gamble J."/>
            <person name="Gilderthorp R."/>
            <person name="Marcello L."/>
            <person name="McQuillan J."/>
            <person name="Otto T.D."/>
            <person name="Quail M.A."/>
            <person name="Sanders M.J."/>
            <person name="van Tonder A."/>
            <person name="Ginger M.L."/>
            <person name="Field M.C."/>
            <person name="Barry J.D."/>
            <person name="Hertz-Fowler C."/>
            <person name="Berriman M."/>
        </authorList>
    </citation>
    <scope>NUCLEOTIDE SEQUENCE</scope>
    <source>
        <strain evidence="2 3">Y486</strain>
    </source>
</reference>
<feature type="signal peptide" evidence="1">
    <location>
        <begin position="1"/>
        <end position="17"/>
    </location>
</feature>
<dbReference type="AlphaFoldDB" id="F9WUL2"/>
<organism evidence="2 3">
    <name type="scientific">Trypanosoma vivax (strain Y486)</name>
    <dbReference type="NCBI Taxonomy" id="1055687"/>
    <lineage>
        <taxon>Eukaryota</taxon>
        <taxon>Discoba</taxon>
        <taxon>Euglenozoa</taxon>
        <taxon>Kinetoplastea</taxon>
        <taxon>Metakinetoplastina</taxon>
        <taxon>Trypanosomatida</taxon>
        <taxon>Trypanosomatidae</taxon>
        <taxon>Trypanosoma</taxon>
        <taxon>Duttonella</taxon>
    </lineage>
</organism>
<dbReference type="EMBL" id="CAEX01007343">
    <property type="protein sequence ID" value="CCD21261.1"/>
    <property type="molecule type" value="Genomic_DNA"/>
</dbReference>
<dbReference type="VEuPathDB" id="TriTrypDB:TvY486_0041680"/>
<evidence type="ECO:0000256" key="1">
    <source>
        <dbReference type="SAM" id="SignalP"/>
    </source>
</evidence>
<dbReference type="Proteomes" id="UP000009027">
    <property type="component" value="Unassembled WGS sequence"/>
</dbReference>
<evidence type="ECO:0000313" key="2">
    <source>
        <dbReference type="EMBL" id="CCD21261.1"/>
    </source>
</evidence>
<accession>F9WUL2</accession>
<protein>
    <submittedName>
        <fullName evidence="2">Uncharacterized protein</fullName>
    </submittedName>
</protein>
<feature type="chain" id="PRO_5003389660" evidence="1">
    <location>
        <begin position="18"/>
        <end position="363"/>
    </location>
</feature>
<keyword evidence="1" id="KW-0732">Signal</keyword>
<keyword evidence="3" id="KW-1185">Reference proteome</keyword>
<feature type="non-terminal residue" evidence="2">
    <location>
        <position position="363"/>
    </location>
</feature>